<dbReference type="Proteomes" id="UP000199433">
    <property type="component" value="Unassembled WGS sequence"/>
</dbReference>
<organism evidence="1 2">
    <name type="scientific">Alkalibacterium thalassium</name>
    <dbReference type="NCBI Taxonomy" id="426701"/>
    <lineage>
        <taxon>Bacteria</taxon>
        <taxon>Bacillati</taxon>
        <taxon>Bacillota</taxon>
        <taxon>Bacilli</taxon>
        <taxon>Lactobacillales</taxon>
        <taxon>Carnobacteriaceae</taxon>
        <taxon>Alkalibacterium</taxon>
    </lineage>
</organism>
<gene>
    <name evidence="1" type="ORF">SAMN04488098_1001116</name>
</gene>
<dbReference type="AlphaFoldDB" id="A0A1G8VBH8"/>
<accession>A0A1G8VBH8</accession>
<dbReference type="STRING" id="426701.SAMN04488098_1001116"/>
<reference evidence="2" key="1">
    <citation type="submission" date="2016-10" db="EMBL/GenBank/DDBJ databases">
        <authorList>
            <person name="Varghese N."/>
            <person name="Submissions S."/>
        </authorList>
    </citation>
    <scope>NUCLEOTIDE SEQUENCE [LARGE SCALE GENOMIC DNA]</scope>
    <source>
        <strain evidence="2">DSM 19181</strain>
    </source>
</reference>
<keyword evidence="2" id="KW-1185">Reference proteome</keyword>
<dbReference type="OrthoDB" id="2085735at2"/>
<proteinExistence type="predicted"/>
<protein>
    <submittedName>
        <fullName evidence="1">Uncharacterized protein</fullName>
    </submittedName>
</protein>
<name>A0A1G8VBH8_9LACT</name>
<evidence type="ECO:0000313" key="1">
    <source>
        <dbReference type="EMBL" id="SDJ63431.1"/>
    </source>
</evidence>
<dbReference type="RefSeq" id="WP_091264186.1">
    <property type="nucleotide sequence ID" value="NZ_FNFK01000001.1"/>
</dbReference>
<sequence>MSYREAKEDNIRISKAGRMTYYFPHCRFCGDEVRSLNYLRDRHYVCKECKPHKEILLKTGIFD</sequence>
<evidence type="ECO:0000313" key="2">
    <source>
        <dbReference type="Proteomes" id="UP000199433"/>
    </source>
</evidence>
<dbReference type="EMBL" id="FNFK01000001">
    <property type="protein sequence ID" value="SDJ63431.1"/>
    <property type="molecule type" value="Genomic_DNA"/>
</dbReference>